<dbReference type="RefSeq" id="WP_330195239.1">
    <property type="nucleotide sequence ID" value="NZ_JAZDRO010000001.1"/>
</dbReference>
<proteinExistence type="predicted"/>
<dbReference type="SMART" id="SM00855">
    <property type="entry name" value="PGAM"/>
    <property type="match status" value="1"/>
</dbReference>
<dbReference type="EC" id="3.1.3.-" evidence="1"/>
<keyword evidence="1" id="KW-0378">Hydrolase</keyword>
<protein>
    <submittedName>
        <fullName evidence="1">Histidine phosphatase family protein</fullName>
        <ecNumber evidence="1">3.1.3.-</ecNumber>
    </submittedName>
</protein>
<dbReference type="CDD" id="cd07067">
    <property type="entry name" value="HP_PGM_like"/>
    <property type="match status" value="1"/>
</dbReference>
<dbReference type="SUPFAM" id="SSF53254">
    <property type="entry name" value="Phosphoglycerate mutase-like"/>
    <property type="match status" value="1"/>
</dbReference>
<accession>A0ABU7LVX7</accession>
<evidence type="ECO:0000313" key="1">
    <source>
        <dbReference type="EMBL" id="MEE2565707.1"/>
    </source>
</evidence>
<dbReference type="EMBL" id="JAZDRO010000001">
    <property type="protein sequence ID" value="MEE2565707.1"/>
    <property type="molecule type" value="Genomic_DNA"/>
</dbReference>
<dbReference type="Gene3D" id="3.40.50.1240">
    <property type="entry name" value="Phosphoglycerate mutase-like"/>
    <property type="match status" value="1"/>
</dbReference>
<sequence>MTLLILARHGNTFEPGETAVWVGAQEDLPLAKKGLKQAEDLGHALVASGQKPATIISGPLQRTRKAAEIAANLTGFSGDIEIDDRLKEIDYGSWGGRSDADIIAKWGEDALAAWRDRNERPEGADWSPDAATLKGNALAVIHDLQHVDSPVLVVTSNGILRYFHAALGFDGDAKVKTGYVCAARLEVRTVAPLFWNFDPANGLEFPAG</sequence>
<gene>
    <name evidence="1" type="ORF">V0U35_03365</name>
</gene>
<dbReference type="InterPro" id="IPR029033">
    <property type="entry name" value="His_PPase_superfam"/>
</dbReference>
<organism evidence="1 2">
    <name type="scientific">Hyphobacterium marinum</name>
    <dbReference type="NCBI Taxonomy" id="3116574"/>
    <lineage>
        <taxon>Bacteria</taxon>
        <taxon>Pseudomonadati</taxon>
        <taxon>Pseudomonadota</taxon>
        <taxon>Alphaproteobacteria</taxon>
        <taxon>Maricaulales</taxon>
        <taxon>Maricaulaceae</taxon>
        <taxon>Hyphobacterium</taxon>
    </lineage>
</organism>
<evidence type="ECO:0000313" key="2">
    <source>
        <dbReference type="Proteomes" id="UP001310692"/>
    </source>
</evidence>
<dbReference type="Pfam" id="PF00300">
    <property type="entry name" value="His_Phos_1"/>
    <property type="match status" value="1"/>
</dbReference>
<dbReference type="Proteomes" id="UP001310692">
    <property type="component" value="Unassembled WGS sequence"/>
</dbReference>
<reference evidence="1 2" key="1">
    <citation type="submission" date="2024-01" db="EMBL/GenBank/DDBJ databases">
        <title>Hyphobacterium bacterium isolated from marine sediment.</title>
        <authorList>
            <person name="Zhao S."/>
        </authorList>
    </citation>
    <scope>NUCLEOTIDE SEQUENCE [LARGE SCALE GENOMIC DNA]</scope>
    <source>
        <strain evidence="1 2">Y60-23</strain>
    </source>
</reference>
<dbReference type="GO" id="GO:0016787">
    <property type="term" value="F:hydrolase activity"/>
    <property type="evidence" value="ECO:0007669"/>
    <property type="project" value="UniProtKB-KW"/>
</dbReference>
<dbReference type="PANTHER" id="PTHR48100">
    <property type="entry name" value="BROAD-SPECIFICITY PHOSPHATASE YOR283W-RELATED"/>
    <property type="match status" value="1"/>
</dbReference>
<dbReference type="InterPro" id="IPR050275">
    <property type="entry name" value="PGM_Phosphatase"/>
</dbReference>
<dbReference type="InterPro" id="IPR013078">
    <property type="entry name" value="His_Pase_superF_clade-1"/>
</dbReference>
<comment type="caution">
    <text evidence="1">The sequence shown here is derived from an EMBL/GenBank/DDBJ whole genome shotgun (WGS) entry which is preliminary data.</text>
</comment>
<name>A0ABU7LVX7_9PROT</name>
<keyword evidence="2" id="KW-1185">Reference proteome</keyword>